<dbReference type="SMART" id="SM00034">
    <property type="entry name" value="CLECT"/>
    <property type="match status" value="1"/>
</dbReference>
<keyword evidence="1" id="KW-0732">Signal</keyword>
<evidence type="ECO:0000259" key="2">
    <source>
        <dbReference type="PROSITE" id="PS50041"/>
    </source>
</evidence>
<dbReference type="Gene3D" id="3.10.100.10">
    <property type="entry name" value="Mannose-Binding Protein A, subunit A"/>
    <property type="match status" value="1"/>
</dbReference>
<sequence>MLPRIISVLCFAGIFVTSYPESGETYKHCSHGWTLIGDFCYYFENTALRFEVAELMCIEKQSTIFVPTSVKEWDEVMARSKLNVLTWIGLKQIDELREPLWKHPGGISVDKLNWVNPIPLYPEHNGWSVSTECAAHFNSVAVRHVFFYHCDSMLFSICKKKPTMLPKKQAMIDESDL</sequence>
<dbReference type="AlphaFoldDB" id="A0A0N4Y102"/>
<evidence type="ECO:0000313" key="4">
    <source>
        <dbReference type="Proteomes" id="UP000271162"/>
    </source>
</evidence>
<dbReference type="InterPro" id="IPR016187">
    <property type="entry name" value="CTDL_fold"/>
</dbReference>
<accession>A0A0N4Y102</accession>
<protein>
    <submittedName>
        <fullName evidence="5">C-type lectin domain-containing protein</fullName>
    </submittedName>
</protein>
<name>A0A0N4Y102_NIPBR</name>
<evidence type="ECO:0000256" key="1">
    <source>
        <dbReference type="SAM" id="SignalP"/>
    </source>
</evidence>
<gene>
    <name evidence="3" type="ORF">NBR_LOCUS9262</name>
</gene>
<dbReference type="EMBL" id="UYSL01020115">
    <property type="protein sequence ID" value="VDL72851.1"/>
    <property type="molecule type" value="Genomic_DNA"/>
</dbReference>
<keyword evidence="4" id="KW-1185">Reference proteome</keyword>
<dbReference type="InterPro" id="IPR016186">
    <property type="entry name" value="C-type_lectin-like/link_sf"/>
</dbReference>
<dbReference type="InterPro" id="IPR001304">
    <property type="entry name" value="C-type_lectin-like"/>
</dbReference>
<dbReference type="SUPFAM" id="SSF56436">
    <property type="entry name" value="C-type lectin-like"/>
    <property type="match status" value="1"/>
</dbReference>
<dbReference type="Pfam" id="PF00059">
    <property type="entry name" value="Lectin_C"/>
    <property type="match status" value="1"/>
</dbReference>
<dbReference type="CDD" id="cd00037">
    <property type="entry name" value="CLECT"/>
    <property type="match status" value="1"/>
</dbReference>
<organism evidence="5">
    <name type="scientific">Nippostrongylus brasiliensis</name>
    <name type="common">Rat hookworm</name>
    <dbReference type="NCBI Taxonomy" id="27835"/>
    <lineage>
        <taxon>Eukaryota</taxon>
        <taxon>Metazoa</taxon>
        <taxon>Ecdysozoa</taxon>
        <taxon>Nematoda</taxon>
        <taxon>Chromadorea</taxon>
        <taxon>Rhabditida</taxon>
        <taxon>Rhabditina</taxon>
        <taxon>Rhabditomorpha</taxon>
        <taxon>Strongyloidea</taxon>
        <taxon>Heligmosomidae</taxon>
        <taxon>Nippostrongylus</taxon>
    </lineage>
</organism>
<dbReference type="STRING" id="27835.A0A0N4Y102"/>
<evidence type="ECO:0000313" key="3">
    <source>
        <dbReference type="EMBL" id="VDL72851.1"/>
    </source>
</evidence>
<evidence type="ECO:0000313" key="5">
    <source>
        <dbReference type="WBParaSite" id="NBR_0000926101-mRNA-1"/>
    </source>
</evidence>
<dbReference type="WBParaSite" id="NBR_0000926101-mRNA-1">
    <property type="protein sequence ID" value="NBR_0000926101-mRNA-1"/>
    <property type="gene ID" value="NBR_0000926101"/>
</dbReference>
<feature type="chain" id="PRO_5043125125" evidence="1">
    <location>
        <begin position="19"/>
        <end position="177"/>
    </location>
</feature>
<dbReference type="PROSITE" id="PS50041">
    <property type="entry name" value="C_TYPE_LECTIN_2"/>
    <property type="match status" value="1"/>
</dbReference>
<feature type="domain" description="C-type lectin" evidence="2">
    <location>
        <begin position="36"/>
        <end position="159"/>
    </location>
</feature>
<dbReference type="Proteomes" id="UP000271162">
    <property type="component" value="Unassembled WGS sequence"/>
</dbReference>
<dbReference type="OrthoDB" id="6133475at2759"/>
<reference evidence="3 4" key="2">
    <citation type="submission" date="2018-11" db="EMBL/GenBank/DDBJ databases">
        <authorList>
            <consortium name="Pathogen Informatics"/>
        </authorList>
    </citation>
    <scope>NUCLEOTIDE SEQUENCE [LARGE SCALE GENOMIC DNA]</scope>
</reference>
<reference evidence="5" key="1">
    <citation type="submission" date="2017-02" db="UniProtKB">
        <authorList>
            <consortium name="WormBaseParasite"/>
        </authorList>
    </citation>
    <scope>IDENTIFICATION</scope>
</reference>
<feature type="signal peptide" evidence="1">
    <location>
        <begin position="1"/>
        <end position="18"/>
    </location>
</feature>
<proteinExistence type="predicted"/>